<keyword evidence="2" id="KW-1003">Cell membrane</keyword>
<organism evidence="7 8">
    <name type="scientific">Lentibacillus salinarum</name>
    <dbReference type="NCBI Taxonomy" id="446820"/>
    <lineage>
        <taxon>Bacteria</taxon>
        <taxon>Bacillati</taxon>
        <taxon>Bacillota</taxon>
        <taxon>Bacilli</taxon>
        <taxon>Bacillales</taxon>
        <taxon>Bacillaceae</taxon>
        <taxon>Lentibacillus</taxon>
    </lineage>
</organism>
<protein>
    <submittedName>
        <fullName evidence="7">Oligosaccharide flippase family protein</fullName>
    </submittedName>
</protein>
<dbReference type="Pfam" id="PF01943">
    <property type="entry name" value="Polysacc_synt"/>
    <property type="match status" value="1"/>
</dbReference>
<evidence type="ECO:0000256" key="2">
    <source>
        <dbReference type="ARBA" id="ARBA00022475"/>
    </source>
</evidence>
<dbReference type="Proteomes" id="UP001597178">
    <property type="component" value="Unassembled WGS sequence"/>
</dbReference>
<evidence type="ECO:0000313" key="7">
    <source>
        <dbReference type="EMBL" id="MFD1362573.1"/>
    </source>
</evidence>
<dbReference type="PANTHER" id="PTHR30250:SF29">
    <property type="entry name" value="POLYSACCHARIDE BIOSYNTHESIS PROTEIN C-TERMINAL DOMAIN-CONTAINING PROTEIN"/>
    <property type="match status" value="1"/>
</dbReference>
<evidence type="ECO:0000256" key="1">
    <source>
        <dbReference type="ARBA" id="ARBA00004651"/>
    </source>
</evidence>
<dbReference type="RefSeq" id="WP_382401260.1">
    <property type="nucleotide sequence ID" value="NZ_JBHTNH010000028.1"/>
</dbReference>
<evidence type="ECO:0000256" key="4">
    <source>
        <dbReference type="ARBA" id="ARBA00022989"/>
    </source>
</evidence>
<feature type="transmembrane region" description="Helical" evidence="6">
    <location>
        <begin position="130"/>
        <end position="153"/>
    </location>
</feature>
<comment type="caution">
    <text evidence="7">The sequence shown here is derived from an EMBL/GenBank/DDBJ whole genome shotgun (WGS) entry which is preliminary data.</text>
</comment>
<accession>A0ABW3ZWK3</accession>
<name>A0ABW3ZWK3_9BACI</name>
<gene>
    <name evidence="7" type="ORF">ACFQ4A_12995</name>
</gene>
<evidence type="ECO:0000313" key="8">
    <source>
        <dbReference type="Proteomes" id="UP001597178"/>
    </source>
</evidence>
<feature type="transmembrane region" description="Helical" evidence="6">
    <location>
        <begin position="234"/>
        <end position="254"/>
    </location>
</feature>
<keyword evidence="3 6" id="KW-0812">Transmembrane</keyword>
<feature type="transmembrane region" description="Helical" evidence="6">
    <location>
        <begin position="88"/>
        <end position="110"/>
    </location>
</feature>
<feature type="transmembrane region" description="Helical" evidence="6">
    <location>
        <begin position="390"/>
        <end position="411"/>
    </location>
</feature>
<feature type="transmembrane region" description="Helical" evidence="6">
    <location>
        <begin position="165"/>
        <end position="181"/>
    </location>
</feature>
<feature type="transmembrane region" description="Helical" evidence="6">
    <location>
        <begin position="286"/>
        <end position="305"/>
    </location>
</feature>
<keyword evidence="8" id="KW-1185">Reference proteome</keyword>
<evidence type="ECO:0000256" key="3">
    <source>
        <dbReference type="ARBA" id="ARBA00022692"/>
    </source>
</evidence>
<proteinExistence type="predicted"/>
<dbReference type="EMBL" id="JBHTNH010000028">
    <property type="protein sequence ID" value="MFD1362573.1"/>
    <property type="molecule type" value="Genomic_DNA"/>
</dbReference>
<dbReference type="InterPro" id="IPR050833">
    <property type="entry name" value="Poly_Biosynth_Transport"/>
</dbReference>
<feature type="transmembrane region" description="Helical" evidence="6">
    <location>
        <begin position="193"/>
        <end position="213"/>
    </location>
</feature>
<keyword evidence="5 6" id="KW-0472">Membrane</keyword>
<feature type="transmembrane region" description="Helical" evidence="6">
    <location>
        <begin position="45"/>
        <end position="67"/>
    </location>
</feature>
<feature type="transmembrane region" description="Helical" evidence="6">
    <location>
        <begin position="480"/>
        <end position="500"/>
    </location>
</feature>
<feature type="transmembrane region" description="Helical" evidence="6">
    <location>
        <begin position="417"/>
        <end position="435"/>
    </location>
</feature>
<sequence>MEKNGHEHNKLLQGALWLTLAGMISKLLSAGYRIPLQNLTGDLGFYVYQQVYPFLSIAMMLALYGFPSAVSKMTVDMKSAGKGLSMRSFYLPLFILLSVIAGSVFLYLVFNAAEIAVWAGDPELEQAYQLTAFVFLLIPFSALMRGVFQGLACMQPTAYSQIGEQLLRVILILTAAVWIYLSHDHIYMMGQAAAMASLIGALTAIGILLCFVVRHRPIDSVRFTIPWRYYVTTLLILGVSAALNHMVLVIIQLADTLTLIPVLQAYGLSGEEAMKAKGVFDRGQPLIQLGTVLGSSFALALLPAIPGEKLKQDTEAIYHSIRSTLLFSFYLAIGATIGLMMIFPEANRLLFQNADGTGTLQILANAVFLSSVGITAASILQGLGYMKRTAGFVAVAFFLKWTANQMLVPWLGITGSAIATVLSLAVFAGLLMQALKRKLPKLQVARHISWFALAVANAGMIGFILGVRYLVGPIASRTGLLVYVMVISITGALIYLGLLLRFKAFTEKELSLLPFARIFIRLHKERDH</sequence>
<dbReference type="InterPro" id="IPR024923">
    <property type="entry name" value="PG_synth_SpoVB"/>
</dbReference>
<feature type="transmembrane region" description="Helical" evidence="6">
    <location>
        <begin position="447"/>
        <end position="468"/>
    </location>
</feature>
<feature type="transmembrane region" description="Helical" evidence="6">
    <location>
        <begin position="363"/>
        <end position="383"/>
    </location>
</feature>
<evidence type="ECO:0000256" key="6">
    <source>
        <dbReference type="SAM" id="Phobius"/>
    </source>
</evidence>
<comment type="subcellular location">
    <subcellularLocation>
        <location evidence="1">Cell membrane</location>
        <topology evidence="1">Multi-pass membrane protein</topology>
    </subcellularLocation>
</comment>
<feature type="transmembrane region" description="Helical" evidence="6">
    <location>
        <begin position="325"/>
        <end position="343"/>
    </location>
</feature>
<dbReference type="InterPro" id="IPR002797">
    <property type="entry name" value="Polysacc_synth"/>
</dbReference>
<keyword evidence="4 6" id="KW-1133">Transmembrane helix</keyword>
<reference evidence="8" key="1">
    <citation type="journal article" date="2019" name="Int. J. Syst. Evol. Microbiol.">
        <title>The Global Catalogue of Microorganisms (GCM) 10K type strain sequencing project: providing services to taxonomists for standard genome sequencing and annotation.</title>
        <authorList>
            <consortium name="The Broad Institute Genomics Platform"/>
            <consortium name="The Broad Institute Genome Sequencing Center for Infectious Disease"/>
            <person name="Wu L."/>
            <person name="Ma J."/>
        </authorList>
    </citation>
    <scope>NUCLEOTIDE SEQUENCE [LARGE SCALE GENOMIC DNA]</scope>
    <source>
        <strain evidence="8">CCUG 54822</strain>
    </source>
</reference>
<dbReference type="PANTHER" id="PTHR30250">
    <property type="entry name" value="PST FAMILY PREDICTED COLANIC ACID TRANSPORTER"/>
    <property type="match status" value="1"/>
</dbReference>
<evidence type="ECO:0000256" key="5">
    <source>
        <dbReference type="ARBA" id="ARBA00023136"/>
    </source>
</evidence>
<dbReference type="CDD" id="cd13124">
    <property type="entry name" value="MATE_SpoVB_like"/>
    <property type="match status" value="1"/>
</dbReference>